<feature type="transmembrane region" description="Helical" evidence="1">
    <location>
        <begin position="55"/>
        <end position="76"/>
    </location>
</feature>
<keyword evidence="4" id="KW-1185">Reference proteome</keyword>
<evidence type="ECO:0000313" key="3">
    <source>
        <dbReference type="EMBL" id="TDK46274.1"/>
    </source>
</evidence>
<dbReference type="PANTHER" id="PTHR43081:SF1">
    <property type="entry name" value="ADENYLATE CYCLASE, TERMINAL-DIFFERENTIATION SPECIFIC"/>
    <property type="match status" value="1"/>
</dbReference>
<dbReference type="InterPro" id="IPR050697">
    <property type="entry name" value="Adenylyl/Guanylyl_Cyclase_3/4"/>
</dbReference>
<evidence type="ECO:0000313" key="4">
    <source>
        <dbReference type="Proteomes" id="UP000295301"/>
    </source>
</evidence>
<dbReference type="InterPro" id="IPR001054">
    <property type="entry name" value="A/G_cyclase"/>
</dbReference>
<reference evidence="3 4" key="1">
    <citation type="submission" date="2019-03" db="EMBL/GenBank/DDBJ databases">
        <title>Ruegeria lutea sp. nov., a novel strain, isolated from marine sediment, the Masan Bay, South Korea.</title>
        <authorList>
            <person name="Kim J."/>
            <person name="Kim D.-Y."/>
            <person name="Lee S.-S."/>
        </authorList>
    </citation>
    <scope>NUCLEOTIDE SEQUENCE [LARGE SCALE GENOMIC DNA]</scope>
    <source>
        <strain evidence="3 4">318-1</strain>
    </source>
</reference>
<proteinExistence type="predicted"/>
<comment type="caution">
    <text evidence="3">The sequence shown here is derived from an EMBL/GenBank/DDBJ whole genome shotgun (WGS) entry which is preliminary data.</text>
</comment>
<keyword evidence="1" id="KW-0812">Transmembrane</keyword>
<dbReference type="InterPro" id="IPR029787">
    <property type="entry name" value="Nucleotide_cyclase"/>
</dbReference>
<dbReference type="Proteomes" id="UP000295301">
    <property type="component" value="Unassembled WGS sequence"/>
</dbReference>
<name>A0A4R5V3E3_9RHOB</name>
<dbReference type="GO" id="GO:0009190">
    <property type="term" value="P:cyclic nucleotide biosynthetic process"/>
    <property type="evidence" value="ECO:0007669"/>
    <property type="project" value="InterPro"/>
</dbReference>
<dbReference type="EMBL" id="SMUV01000067">
    <property type="protein sequence ID" value="TDK46274.1"/>
    <property type="molecule type" value="Genomic_DNA"/>
</dbReference>
<feature type="domain" description="Guanylate cyclase" evidence="2">
    <location>
        <begin position="246"/>
        <end position="378"/>
    </location>
</feature>
<dbReference type="AlphaFoldDB" id="A0A4R5V3E3"/>
<organism evidence="3 4">
    <name type="scientific">Antarcticimicrobium luteum</name>
    <dbReference type="NCBI Taxonomy" id="2547397"/>
    <lineage>
        <taxon>Bacteria</taxon>
        <taxon>Pseudomonadati</taxon>
        <taxon>Pseudomonadota</taxon>
        <taxon>Alphaproteobacteria</taxon>
        <taxon>Rhodobacterales</taxon>
        <taxon>Paracoccaceae</taxon>
        <taxon>Antarcticimicrobium</taxon>
    </lineage>
</organism>
<gene>
    <name evidence="3" type="ORF">E1832_12885</name>
</gene>
<feature type="transmembrane region" description="Helical" evidence="1">
    <location>
        <begin position="21"/>
        <end position="43"/>
    </location>
</feature>
<dbReference type="SMART" id="SM00044">
    <property type="entry name" value="CYCc"/>
    <property type="match status" value="1"/>
</dbReference>
<dbReference type="Pfam" id="PF00211">
    <property type="entry name" value="Guanylate_cyc"/>
    <property type="match status" value="1"/>
</dbReference>
<feature type="transmembrane region" description="Helical" evidence="1">
    <location>
        <begin position="180"/>
        <end position="198"/>
    </location>
</feature>
<feature type="transmembrane region" description="Helical" evidence="1">
    <location>
        <begin position="142"/>
        <end position="160"/>
    </location>
</feature>
<sequence>MPAVTAALFRQAELRAEGLVGLLRMIAVLALLLSSVLATREAVAHEGSEVMARQWFYAGTMMAGYFTLGALAWWGYRRGWLRIWMIWPAAAADCLFFLYGVWMSMVNIGLPGGHAFVFPAVWLAPVVLAFGVLRFNPGIQAFIAALTVGGLALLIGLPPGEGFAPRSGAAAIFLSFPPNAMRVAMLGLAGAVLVVAAVRTRRLLLRSITEAQNAANLTRYLPGQLAPRLAAGGLDELRRGGWKQAGVLFIDLRGFTRLSQGMTAQELADFATEYRRRITAAAQQTGGIVDKFMGDAAMIVFEEGGDRAAAARACVDCAFRLRTSVADWSGVRVAAGAPPLRAGIGLHWGAVFSGVVGTSDRLEYSVFGDTVNIAARLEEETKRLEADILASRDILALAGQGSDGAPWDISAETELRGRDGVLHLGGVRRS</sequence>
<dbReference type="PROSITE" id="PS50125">
    <property type="entry name" value="GUANYLATE_CYCLASE_2"/>
    <property type="match status" value="1"/>
</dbReference>
<accession>A0A4R5V3E3</accession>
<feature type="transmembrane region" description="Helical" evidence="1">
    <location>
        <begin position="83"/>
        <end position="102"/>
    </location>
</feature>
<evidence type="ECO:0000259" key="2">
    <source>
        <dbReference type="PROSITE" id="PS50125"/>
    </source>
</evidence>
<dbReference type="PANTHER" id="PTHR43081">
    <property type="entry name" value="ADENYLATE CYCLASE, TERMINAL-DIFFERENTIATION SPECIFIC-RELATED"/>
    <property type="match status" value="1"/>
</dbReference>
<keyword evidence="1" id="KW-1133">Transmembrane helix</keyword>
<keyword evidence="1" id="KW-0472">Membrane</keyword>
<evidence type="ECO:0000256" key="1">
    <source>
        <dbReference type="SAM" id="Phobius"/>
    </source>
</evidence>
<dbReference type="Gene3D" id="3.30.70.1230">
    <property type="entry name" value="Nucleotide cyclase"/>
    <property type="match status" value="1"/>
</dbReference>
<protein>
    <submittedName>
        <fullName evidence="3">Adenylate/guanylate cyclase domain-containing protein</fullName>
    </submittedName>
</protein>
<dbReference type="GO" id="GO:0004016">
    <property type="term" value="F:adenylate cyclase activity"/>
    <property type="evidence" value="ECO:0007669"/>
    <property type="project" value="UniProtKB-ARBA"/>
</dbReference>
<dbReference type="SUPFAM" id="SSF55073">
    <property type="entry name" value="Nucleotide cyclase"/>
    <property type="match status" value="1"/>
</dbReference>
<dbReference type="GO" id="GO:0035556">
    <property type="term" value="P:intracellular signal transduction"/>
    <property type="evidence" value="ECO:0007669"/>
    <property type="project" value="InterPro"/>
</dbReference>
<dbReference type="CDD" id="cd07302">
    <property type="entry name" value="CHD"/>
    <property type="match status" value="1"/>
</dbReference>
<feature type="transmembrane region" description="Helical" evidence="1">
    <location>
        <begin position="114"/>
        <end position="135"/>
    </location>
</feature>